<evidence type="ECO:0000313" key="1">
    <source>
        <dbReference type="EMBL" id="GAJ09279.1"/>
    </source>
</evidence>
<gene>
    <name evidence="1" type="ORF">S12H4_50850</name>
</gene>
<feature type="non-terminal residue" evidence="1">
    <location>
        <position position="1"/>
    </location>
</feature>
<proteinExistence type="predicted"/>
<organism evidence="1">
    <name type="scientific">marine sediment metagenome</name>
    <dbReference type="NCBI Taxonomy" id="412755"/>
    <lineage>
        <taxon>unclassified sequences</taxon>
        <taxon>metagenomes</taxon>
        <taxon>ecological metagenomes</taxon>
    </lineage>
</organism>
<protein>
    <submittedName>
        <fullName evidence="1">Uncharacterized protein</fullName>
    </submittedName>
</protein>
<dbReference type="EMBL" id="BARW01032072">
    <property type="protein sequence ID" value="GAJ09279.1"/>
    <property type="molecule type" value="Genomic_DNA"/>
</dbReference>
<comment type="caution">
    <text evidence="1">The sequence shown here is derived from an EMBL/GenBank/DDBJ whole genome shotgun (WGS) entry which is preliminary data.</text>
</comment>
<dbReference type="AlphaFoldDB" id="X1TVK1"/>
<accession>X1TVK1</accession>
<name>X1TVK1_9ZZZZ</name>
<sequence>NNWITRHTGPDIRRINRLRDMLKEMQNPHG</sequence>
<reference evidence="1" key="1">
    <citation type="journal article" date="2014" name="Front. Microbiol.">
        <title>High frequency of phylogenetically diverse reductive dehalogenase-homologous genes in deep subseafloor sedimentary metagenomes.</title>
        <authorList>
            <person name="Kawai M."/>
            <person name="Futagami T."/>
            <person name="Toyoda A."/>
            <person name="Takaki Y."/>
            <person name="Nishi S."/>
            <person name="Hori S."/>
            <person name="Arai W."/>
            <person name="Tsubouchi T."/>
            <person name="Morono Y."/>
            <person name="Uchiyama I."/>
            <person name="Ito T."/>
            <person name="Fujiyama A."/>
            <person name="Inagaki F."/>
            <person name="Takami H."/>
        </authorList>
    </citation>
    <scope>NUCLEOTIDE SEQUENCE</scope>
    <source>
        <strain evidence="1">Expedition CK06-06</strain>
    </source>
</reference>